<accession>A0A940WRK0</accession>
<protein>
    <recommendedName>
        <fullName evidence="4">Flagellar hook-length control protein FliK</fullName>
    </recommendedName>
</protein>
<comment type="caution">
    <text evidence="2">The sequence shown here is derived from an EMBL/GenBank/DDBJ whole genome shotgun (WGS) entry which is preliminary data.</text>
</comment>
<reference evidence="2" key="1">
    <citation type="submission" date="2021-03" db="EMBL/GenBank/DDBJ databases">
        <title>Bacillus suaedae sp. nov., isolated from Suaeda aralocaspica.</title>
        <authorList>
            <person name="Lei R.F.R."/>
        </authorList>
    </citation>
    <scope>NUCLEOTIDE SEQUENCE</scope>
    <source>
        <strain evidence="2">YZJH907-2</strain>
    </source>
</reference>
<dbReference type="EMBL" id="JAGKSQ010000003">
    <property type="protein sequence ID" value="MBP3951200.1"/>
    <property type="molecule type" value="Genomic_DNA"/>
</dbReference>
<proteinExistence type="predicted"/>
<feature type="region of interest" description="Disordered" evidence="1">
    <location>
        <begin position="80"/>
        <end position="99"/>
    </location>
</feature>
<feature type="compositionally biased region" description="Polar residues" evidence="1">
    <location>
        <begin position="83"/>
        <end position="99"/>
    </location>
</feature>
<sequence>MQIQHQGMTSSPQVERGTQLKEGDIYKATVKQINKEEAVLSIRGKEVPVKFEGSLPTSDRVNIQVIDNKSDVMKVKVVEDSKGSAQTNASEGNQSKRQSDVVQTLRQLGVNQPTAELKQAASTLLNKGVDLSPESVQELQRFLSKGPIEQKMRTIEALANKRLDVTANHLKAVDEALNGRSFNQVLSDLAKELDQDFNVQPRERHAQGQEGSNKVTSPQEIRNLVNNGSIKQAVEKLGTVVNDLPNTSDIDGIKRSSEQLSAEARQLNRVAIDRVVQALPQDVAESEMVQQLRNLIAREGITPEVRSQLSALTENQSNELLNRAVKQALQLQQVAGEKILQSLNLIEQLSSSKNINSDQVNKPNATFLQQTMSMLQKEPVFEKILQSIQAQLDGMELPENSKQSLRQIIEHAASLNTQGRELKARQELSNGLQQLEQTIQTNQALAVPKEAAYAQDDLLHSMQAASKAIAVTTVTEKMAQMTGDFKSLQREVNRTLDQATRLLDQFRNQAQSQVKPMLEATIKKLDHAILKSEMMLFTDMKTERQLMQASSQLTEAKKLLAKGQHVEANKIVKEVTQLIDKVHFQPSDTKVKHYTAAREMALRDLSPEQAVPRQIAEIARGPVQESSPRAMLEMVRMLGLNRDSEMAQQLANGGREQQQNADQNLKSMLLQLARGEEEGSRVQQLANQALNNVTGQQLLSRSDQQGMQSIFFQLPMLLENNVENLQVFVNSRNEGQEVDWENCSIYFLMQTPKMGDIGILVSAKDRQLSVTMKNDQQDFKQKMTPLVQHAVDKLVDIGYSINDIKYSPLKTEEEKKELSIDKKQSNAATSYGKGFDLKI</sequence>
<evidence type="ECO:0000313" key="2">
    <source>
        <dbReference type="EMBL" id="MBP3951200.1"/>
    </source>
</evidence>
<feature type="region of interest" description="Disordered" evidence="1">
    <location>
        <begin position="1"/>
        <end position="20"/>
    </location>
</feature>
<gene>
    <name evidence="2" type="ORF">J7W16_08630</name>
</gene>
<organism evidence="2 3">
    <name type="scientific">Halalkalibacter suaedae</name>
    <dbReference type="NCBI Taxonomy" id="2822140"/>
    <lineage>
        <taxon>Bacteria</taxon>
        <taxon>Bacillati</taxon>
        <taxon>Bacillota</taxon>
        <taxon>Bacilli</taxon>
        <taxon>Bacillales</taxon>
        <taxon>Bacillaceae</taxon>
        <taxon>Halalkalibacter</taxon>
    </lineage>
</organism>
<evidence type="ECO:0000256" key="1">
    <source>
        <dbReference type="SAM" id="MobiDB-lite"/>
    </source>
</evidence>
<feature type="compositionally biased region" description="Polar residues" evidence="1">
    <location>
        <begin position="1"/>
        <end position="13"/>
    </location>
</feature>
<evidence type="ECO:0000313" key="3">
    <source>
        <dbReference type="Proteomes" id="UP000678228"/>
    </source>
</evidence>
<dbReference type="RefSeq" id="WP_210596895.1">
    <property type="nucleotide sequence ID" value="NZ_JAGKSQ010000003.1"/>
</dbReference>
<dbReference type="Proteomes" id="UP000678228">
    <property type="component" value="Unassembled WGS sequence"/>
</dbReference>
<dbReference type="AlphaFoldDB" id="A0A940WRK0"/>
<keyword evidence="3" id="KW-1185">Reference proteome</keyword>
<evidence type="ECO:0008006" key="4">
    <source>
        <dbReference type="Google" id="ProtNLM"/>
    </source>
</evidence>
<name>A0A940WRK0_9BACI</name>